<comment type="caution">
    <text evidence="2">The sequence shown here is derived from an EMBL/GenBank/DDBJ whole genome shotgun (WGS) entry which is preliminary data.</text>
</comment>
<protein>
    <submittedName>
        <fullName evidence="2">DUF454 domain-containing protein</fullName>
    </submittedName>
</protein>
<evidence type="ECO:0000313" key="2">
    <source>
        <dbReference type="EMBL" id="RHK27832.1"/>
    </source>
</evidence>
<dbReference type="InterPro" id="IPR007401">
    <property type="entry name" value="DUF454"/>
</dbReference>
<reference evidence="2 3" key="1">
    <citation type="submission" date="2018-08" db="EMBL/GenBank/DDBJ databases">
        <title>A genome reference for cultivated species of the human gut microbiota.</title>
        <authorList>
            <person name="Zou Y."/>
            <person name="Xue W."/>
            <person name="Luo G."/>
        </authorList>
    </citation>
    <scope>NUCLEOTIDE SEQUENCE [LARGE SCALE GENOMIC DNA]</scope>
    <source>
        <strain evidence="2 3">AF46-11NS</strain>
    </source>
</reference>
<dbReference type="GO" id="GO:0005886">
    <property type="term" value="C:plasma membrane"/>
    <property type="evidence" value="ECO:0007669"/>
    <property type="project" value="TreeGrafter"/>
</dbReference>
<dbReference type="Pfam" id="PF04304">
    <property type="entry name" value="DUF454"/>
    <property type="match status" value="1"/>
</dbReference>
<feature type="transmembrane region" description="Helical" evidence="1">
    <location>
        <begin position="71"/>
        <end position="90"/>
    </location>
</feature>
<evidence type="ECO:0000313" key="3">
    <source>
        <dbReference type="Proteomes" id="UP000285503"/>
    </source>
</evidence>
<proteinExistence type="predicted"/>
<dbReference type="PANTHER" id="PTHR35813:SF1">
    <property type="entry name" value="INNER MEMBRANE PROTEIN YBAN"/>
    <property type="match status" value="1"/>
</dbReference>
<keyword evidence="1" id="KW-0812">Transmembrane</keyword>
<name>A0A415FXT3_9BACE</name>
<dbReference type="PANTHER" id="PTHR35813">
    <property type="entry name" value="INNER MEMBRANE PROTEIN YBAN"/>
    <property type="match status" value="1"/>
</dbReference>
<dbReference type="PIRSF" id="PIRSF016789">
    <property type="entry name" value="DUF454"/>
    <property type="match status" value="1"/>
</dbReference>
<feature type="transmembrane region" description="Helical" evidence="1">
    <location>
        <begin position="6"/>
        <end position="27"/>
    </location>
</feature>
<accession>A0A415FXT3</accession>
<sequence>MPHETLYIVLGSISLALGILASFCRYCPLPLSIAHRRLYFKGSPRLYNWLLNHRHFGPYIRNFRENKAIPLRAKIISLVLMWGTMLYCIFFLIPFIWVKILLGLIAAGVTYHILSFKTLK</sequence>
<gene>
    <name evidence="2" type="ORF">DW075_09005</name>
</gene>
<dbReference type="EMBL" id="QRNE01000040">
    <property type="protein sequence ID" value="RHK27832.1"/>
    <property type="molecule type" value="Genomic_DNA"/>
</dbReference>
<evidence type="ECO:0000256" key="1">
    <source>
        <dbReference type="SAM" id="Phobius"/>
    </source>
</evidence>
<organism evidence="2 3">
    <name type="scientific">Bacteroides xylanisolvens</name>
    <dbReference type="NCBI Taxonomy" id="371601"/>
    <lineage>
        <taxon>Bacteria</taxon>
        <taxon>Pseudomonadati</taxon>
        <taxon>Bacteroidota</taxon>
        <taxon>Bacteroidia</taxon>
        <taxon>Bacteroidales</taxon>
        <taxon>Bacteroidaceae</taxon>
        <taxon>Bacteroides</taxon>
    </lineage>
</organism>
<dbReference type="AlphaFoldDB" id="A0A415FXT3"/>
<keyword evidence="1" id="KW-1133">Transmembrane helix</keyword>
<dbReference type="Proteomes" id="UP000285503">
    <property type="component" value="Unassembled WGS sequence"/>
</dbReference>
<keyword evidence="1" id="KW-0472">Membrane</keyword>